<dbReference type="EnsemblMetazoa" id="CPIJ015015-RA">
    <property type="protein sequence ID" value="CPIJ015015-PA"/>
    <property type="gene ID" value="CPIJ015015"/>
</dbReference>
<dbReference type="GO" id="GO:0016579">
    <property type="term" value="P:protein deubiquitination"/>
    <property type="evidence" value="ECO:0007669"/>
    <property type="project" value="InterPro"/>
</dbReference>
<accession>B0X601</accession>
<evidence type="ECO:0000256" key="4">
    <source>
        <dbReference type="ARBA" id="ARBA00022786"/>
    </source>
</evidence>
<evidence type="ECO:0000256" key="5">
    <source>
        <dbReference type="ARBA" id="ARBA00022801"/>
    </source>
</evidence>
<evidence type="ECO:0000313" key="9">
    <source>
        <dbReference type="EnsemblMetazoa" id="CPIJ015015-PA"/>
    </source>
</evidence>
<reference evidence="8" key="1">
    <citation type="submission" date="2007-03" db="EMBL/GenBank/DDBJ databases">
        <title>Annotation of Culex pipiens quinquefasciatus.</title>
        <authorList>
            <consortium name="The Broad Institute Genome Sequencing Platform"/>
            <person name="Atkinson P.W."/>
            <person name="Hemingway J."/>
            <person name="Christensen B.M."/>
            <person name="Higgs S."/>
            <person name="Kodira C."/>
            <person name="Hannick L."/>
            <person name="Megy K."/>
            <person name="O'Leary S."/>
            <person name="Pearson M."/>
            <person name="Haas B.J."/>
            <person name="Mauceli E."/>
            <person name="Wortman J.R."/>
            <person name="Lee N.H."/>
            <person name="Guigo R."/>
            <person name="Stanke M."/>
            <person name="Alvarado L."/>
            <person name="Amedeo P."/>
            <person name="Antoine C.H."/>
            <person name="Arensburger P."/>
            <person name="Bidwell S.L."/>
            <person name="Crawford M."/>
            <person name="Camaro F."/>
            <person name="Devon K."/>
            <person name="Engels R."/>
            <person name="Hammond M."/>
            <person name="Howarth C."/>
            <person name="Koehrsen M."/>
            <person name="Lawson D."/>
            <person name="Montgomery P."/>
            <person name="Nene V."/>
            <person name="Nusbaum C."/>
            <person name="Puiu D."/>
            <person name="Romero-Severson J."/>
            <person name="Severson D.W."/>
            <person name="Shumway M."/>
            <person name="Sisk P."/>
            <person name="Stolte C."/>
            <person name="Zeng Q."/>
            <person name="Eisenstadt E."/>
            <person name="Fraser-Liggett C."/>
            <person name="Strausberg R."/>
            <person name="Galagan J."/>
            <person name="Birren B."/>
            <person name="Collins F.H."/>
        </authorList>
    </citation>
    <scope>NUCLEOTIDE SEQUENCE [LARGE SCALE GENOMIC DNA]</scope>
    <source>
        <strain evidence="8">JHB</strain>
    </source>
</reference>
<dbReference type="PROSITE" id="PS50235">
    <property type="entry name" value="USP_3"/>
    <property type="match status" value="1"/>
</dbReference>
<keyword evidence="5" id="KW-0378">Hydrolase</keyword>
<evidence type="ECO:0000256" key="3">
    <source>
        <dbReference type="ARBA" id="ARBA00022670"/>
    </source>
</evidence>
<dbReference type="GO" id="GO:0043161">
    <property type="term" value="P:proteasome-mediated ubiquitin-dependent protein catabolic process"/>
    <property type="evidence" value="ECO:0007669"/>
    <property type="project" value="InterPro"/>
</dbReference>
<feature type="domain" description="USP" evidence="7">
    <location>
        <begin position="1"/>
        <end position="104"/>
    </location>
</feature>
<dbReference type="InterPro" id="IPR044635">
    <property type="entry name" value="UBP14-like"/>
</dbReference>
<dbReference type="EMBL" id="DS232398">
    <property type="protein sequence ID" value="EDS41132.1"/>
    <property type="molecule type" value="Genomic_DNA"/>
</dbReference>
<reference evidence="9" key="2">
    <citation type="submission" date="2021-02" db="UniProtKB">
        <authorList>
            <consortium name="EnsemblMetazoa"/>
        </authorList>
    </citation>
    <scope>IDENTIFICATION</scope>
    <source>
        <strain evidence="9">JHB</strain>
    </source>
</reference>
<evidence type="ECO:0000256" key="6">
    <source>
        <dbReference type="ARBA" id="ARBA00022807"/>
    </source>
</evidence>
<dbReference type="Gene3D" id="3.90.70.10">
    <property type="entry name" value="Cysteine proteinases"/>
    <property type="match status" value="1"/>
</dbReference>
<proteinExistence type="predicted"/>
<dbReference type="InParanoid" id="B0X601"/>
<dbReference type="GO" id="GO:0061136">
    <property type="term" value="P:regulation of proteasomal protein catabolic process"/>
    <property type="evidence" value="ECO:0007669"/>
    <property type="project" value="TreeGrafter"/>
</dbReference>
<dbReference type="GO" id="GO:0004843">
    <property type="term" value="F:cysteine-type deubiquitinase activity"/>
    <property type="evidence" value="ECO:0007669"/>
    <property type="project" value="UniProtKB-EC"/>
</dbReference>
<dbReference type="HOGENOM" id="CLU_1653843_0_0_1"/>
<comment type="catalytic activity">
    <reaction evidence="1">
        <text>Thiol-dependent hydrolysis of ester, thioester, amide, peptide and isopeptide bonds formed by the C-terminal Gly of ubiquitin (a 76-residue protein attached to proteins as an intracellular targeting signal).</text>
        <dbReference type="EC" id="3.4.19.12"/>
    </reaction>
</comment>
<dbReference type="SUPFAM" id="SSF54001">
    <property type="entry name" value="Cysteine proteinases"/>
    <property type="match status" value="1"/>
</dbReference>
<dbReference type="VEuPathDB" id="VectorBase:CPIJ015015"/>
<keyword evidence="10" id="KW-1185">Reference proteome</keyword>
<organism>
    <name type="scientific">Culex quinquefasciatus</name>
    <name type="common">Southern house mosquito</name>
    <name type="synonym">Culex pungens</name>
    <dbReference type="NCBI Taxonomy" id="7176"/>
    <lineage>
        <taxon>Eukaryota</taxon>
        <taxon>Metazoa</taxon>
        <taxon>Ecdysozoa</taxon>
        <taxon>Arthropoda</taxon>
        <taxon>Hexapoda</taxon>
        <taxon>Insecta</taxon>
        <taxon>Pterygota</taxon>
        <taxon>Neoptera</taxon>
        <taxon>Endopterygota</taxon>
        <taxon>Diptera</taxon>
        <taxon>Nematocera</taxon>
        <taxon>Culicoidea</taxon>
        <taxon>Culicidae</taxon>
        <taxon>Culicinae</taxon>
        <taxon>Culicini</taxon>
        <taxon>Culex</taxon>
        <taxon>Culex</taxon>
    </lineage>
</organism>
<evidence type="ECO:0000259" key="7">
    <source>
        <dbReference type="PROSITE" id="PS50235"/>
    </source>
</evidence>
<evidence type="ECO:0000256" key="1">
    <source>
        <dbReference type="ARBA" id="ARBA00000707"/>
    </source>
</evidence>
<dbReference type="EC" id="3.4.19.12" evidence="2"/>
<dbReference type="Proteomes" id="UP000002320">
    <property type="component" value="Unassembled WGS sequence"/>
</dbReference>
<dbReference type="PROSITE" id="PS00973">
    <property type="entry name" value="USP_2"/>
    <property type="match status" value="1"/>
</dbReference>
<evidence type="ECO:0000256" key="2">
    <source>
        <dbReference type="ARBA" id="ARBA00012759"/>
    </source>
</evidence>
<dbReference type="STRING" id="7176.B0X601"/>
<sequence>MASVVRCLCGRAVLFFRDQHRQEPEDTSATYILHAVLVHSGDNHGGHYVVYINPKNDGKWCKFDDDVVSRCTRNEAIEQNYGGHDNDLNIRHSSNAYMLVYVRESTIHELQERLDEQRRTNFMNINVLLEDYMEIYQKSDLFNPTTATYRMFKVRKSQQS</sequence>
<keyword evidence="4" id="KW-0833">Ubl conjugation pathway</keyword>
<keyword evidence="6" id="KW-0788">Thiol protease</keyword>
<keyword evidence="3" id="KW-0645">Protease</keyword>
<evidence type="ECO:0000313" key="10">
    <source>
        <dbReference type="Proteomes" id="UP000002320"/>
    </source>
</evidence>
<dbReference type="GO" id="GO:0070628">
    <property type="term" value="F:proteasome binding"/>
    <property type="evidence" value="ECO:0007669"/>
    <property type="project" value="TreeGrafter"/>
</dbReference>
<dbReference type="MEROPS" id="C19.016"/>
<gene>
    <name evidence="9" type="primary">6048118</name>
    <name evidence="8" type="ORF">CpipJ_CPIJ015015</name>
</gene>
<dbReference type="Pfam" id="PF00443">
    <property type="entry name" value="UCH"/>
    <property type="match status" value="1"/>
</dbReference>
<dbReference type="InterPro" id="IPR038765">
    <property type="entry name" value="Papain-like_cys_pep_sf"/>
</dbReference>
<dbReference type="InterPro" id="IPR018200">
    <property type="entry name" value="USP_CS"/>
</dbReference>
<name>B0X601_CULQU</name>
<dbReference type="KEGG" id="cqu:CpipJ_CPIJ015015"/>
<dbReference type="AlphaFoldDB" id="B0X601"/>
<protein>
    <recommendedName>
        <fullName evidence="2">ubiquitinyl hydrolase 1</fullName>
        <ecNumber evidence="2">3.4.19.12</ecNumber>
    </recommendedName>
</protein>
<dbReference type="eggNOG" id="KOG1863">
    <property type="taxonomic scope" value="Eukaryota"/>
</dbReference>
<dbReference type="PANTHER" id="PTHR43982:SF1">
    <property type="entry name" value="UBIQUITIN CARBOXYL-TERMINAL HYDROLASE 14"/>
    <property type="match status" value="1"/>
</dbReference>
<dbReference type="PANTHER" id="PTHR43982">
    <property type="entry name" value="UBIQUITIN CARBOXYL-TERMINAL HYDROLASE"/>
    <property type="match status" value="1"/>
</dbReference>
<dbReference type="InterPro" id="IPR028889">
    <property type="entry name" value="USP"/>
</dbReference>
<dbReference type="InterPro" id="IPR001394">
    <property type="entry name" value="Peptidase_C19_UCH"/>
</dbReference>
<evidence type="ECO:0000313" key="8">
    <source>
        <dbReference type="EMBL" id="EDS41132.1"/>
    </source>
</evidence>